<gene>
    <name evidence="5" type="ORF">IAC13_03840</name>
</gene>
<dbReference type="PROSITE" id="PS01124">
    <property type="entry name" value="HTH_ARAC_FAMILY_2"/>
    <property type="match status" value="1"/>
</dbReference>
<dbReference type="Pfam" id="PF02311">
    <property type="entry name" value="AraC_binding"/>
    <property type="match status" value="1"/>
</dbReference>
<evidence type="ECO:0000259" key="4">
    <source>
        <dbReference type="PROSITE" id="PS01124"/>
    </source>
</evidence>
<dbReference type="EMBL" id="JADIML010000108">
    <property type="protein sequence ID" value="MBO8463045.1"/>
    <property type="molecule type" value="Genomic_DNA"/>
</dbReference>
<dbReference type="Gene3D" id="2.60.120.10">
    <property type="entry name" value="Jelly Rolls"/>
    <property type="match status" value="1"/>
</dbReference>
<dbReference type="InterPro" id="IPR009057">
    <property type="entry name" value="Homeodomain-like_sf"/>
</dbReference>
<evidence type="ECO:0000256" key="1">
    <source>
        <dbReference type="ARBA" id="ARBA00023015"/>
    </source>
</evidence>
<feature type="domain" description="HTH araC/xylS-type" evidence="4">
    <location>
        <begin position="173"/>
        <end position="271"/>
    </location>
</feature>
<evidence type="ECO:0000256" key="2">
    <source>
        <dbReference type="ARBA" id="ARBA00023125"/>
    </source>
</evidence>
<dbReference type="SMART" id="SM00342">
    <property type="entry name" value="HTH_ARAC"/>
    <property type="match status" value="1"/>
</dbReference>
<protein>
    <submittedName>
        <fullName evidence="5">Helix-turn-helix transcriptional regulator</fullName>
    </submittedName>
</protein>
<dbReference type="PANTHER" id="PTHR43280:SF2">
    <property type="entry name" value="HTH-TYPE TRANSCRIPTIONAL REGULATOR EXSA"/>
    <property type="match status" value="1"/>
</dbReference>
<dbReference type="Pfam" id="PF12833">
    <property type="entry name" value="HTH_18"/>
    <property type="match status" value="1"/>
</dbReference>
<proteinExistence type="predicted"/>
<dbReference type="CDD" id="cd02208">
    <property type="entry name" value="cupin_RmlC-like"/>
    <property type="match status" value="1"/>
</dbReference>
<dbReference type="GO" id="GO:0003700">
    <property type="term" value="F:DNA-binding transcription factor activity"/>
    <property type="evidence" value="ECO:0007669"/>
    <property type="project" value="InterPro"/>
</dbReference>
<dbReference type="GO" id="GO:0043565">
    <property type="term" value="F:sequence-specific DNA binding"/>
    <property type="evidence" value="ECO:0007669"/>
    <property type="project" value="InterPro"/>
</dbReference>
<dbReference type="PANTHER" id="PTHR43280">
    <property type="entry name" value="ARAC-FAMILY TRANSCRIPTIONAL REGULATOR"/>
    <property type="match status" value="1"/>
</dbReference>
<name>A0A9D9HZU1_9FIRM</name>
<comment type="caution">
    <text evidence="5">The sequence shown here is derived from an EMBL/GenBank/DDBJ whole genome shotgun (WGS) entry which is preliminary data.</text>
</comment>
<dbReference type="InterPro" id="IPR003313">
    <property type="entry name" value="AraC-bd"/>
</dbReference>
<keyword evidence="3" id="KW-0804">Transcription</keyword>
<dbReference type="SUPFAM" id="SSF46689">
    <property type="entry name" value="Homeodomain-like"/>
    <property type="match status" value="2"/>
</dbReference>
<dbReference type="Proteomes" id="UP000823618">
    <property type="component" value="Unassembled WGS sequence"/>
</dbReference>
<reference evidence="5" key="2">
    <citation type="journal article" date="2021" name="PeerJ">
        <title>Extensive microbial diversity within the chicken gut microbiome revealed by metagenomics and culture.</title>
        <authorList>
            <person name="Gilroy R."/>
            <person name="Ravi A."/>
            <person name="Getino M."/>
            <person name="Pursley I."/>
            <person name="Horton D.L."/>
            <person name="Alikhan N.F."/>
            <person name="Baker D."/>
            <person name="Gharbi K."/>
            <person name="Hall N."/>
            <person name="Watson M."/>
            <person name="Adriaenssens E.M."/>
            <person name="Foster-Nyarko E."/>
            <person name="Jarju S."/>
            <person name="Secka A."/>
            <person name="Antonio M."/>
            <person name="Oren A."/>
            <person name="Chaudhuri R.R."/>
            <person name="La Ragione R."/>
            <person name="Hildebrand F."/>
            <person name="Pallen M.J."/>
        </authorList>
    </citation>
    <scope>NUCLEOTIDE SEQUENCE</scope>
    <source>
        <strain evidence="5">E3-2379</strain>
    </source>
</reference>
<dbReference type="AlphaFoldDB" id="A0A9D9HZU1"/>
<dbReference type="SUPFAM" id="SSF51182">
    <property type="entry name" value="RmlC-like cupins"/>
    <property type="match status" value="1"/>
</dbReference>
<dbReference type="Gene3D" id="1.10.10.60">
    <property type="entry name" value="Homeodomain-like"/>
    <property type="match status" value="2"/>
</dbReference>
<evidence type="ECO:0000313" key="5">
    <source>
        <dbReference type="EMBL" id="MBO8463045.1"/>
    </source>
</evidence>
<evidence type="ECO:0000313" key="6">
    <source>
        <dbReference type="Proteomes" id="UP000823618"/>
    </source>
</evidence>
<organism evidence="5 6">
    <name type="scientific">Candidatus Scybalomonas excrementavium</name>
    <dbReference type="NCBI Taxonomy" id="2840943"/>
    <lineage>
        <taxon>Bacteria</taxon>
        <taxon>Bacillati</taxon>
        <taxon>Bacillota</taxon>
        <taxon>Clostridia</taxon>
        <taxon>Lachnospirales</taxon>
        <taxon>Lachnospiraceae</taxon>
        <taxon>Lachnospiraceae incertae sedis</taxon>
        <taxon>Candidatus Scybalomonas</taxon>
    </lineage>
</organism>
<dbReference type="InterPro" id="IPR011051">
    <property type="entry name" value="RmlC_Cupin_sf"/>
</dbReference>
<reference evidence="5" key="1">
    <citation type="submission" date="2020-10" db="EMBL/GenBank/DDBJ databases">
        <authorList>
            <person name="Gilroy R."/>
        </authorList>
    </citation>
    <scope>NUCLEOTIDE SEQUENCE</scope>
    <source>
        <strain evidence="5">E3-2379</strain>
    </source>
</reference>
<dbReference type="InterPro" id="IPR018060">
    <property type="entry name" value="HTH_AraC"/>
</dbReference>
<dbReference type="PRINTS" id="PR00032">
    <property type="entry name" value="HTHARAC"/>
</dbReference>
<sequence>MGFEHELIIPNEGFPFKIFQFEGKDGAYRREKHWHRSIEIFAVFEGSISFYINEEQYVLKAGEFILLNSNEIHSVHAPVPNKTLVLQIPLKLFEDYYVENQMIVFTHNPKKHDKKIMEYIQEIYIAYMEKKTGYEWKVKSDFFMLVYVLVTKYRQQEVSMEQLRHHKKLDQLSMITSYIREHYDKELSLEKVAQVFGYSPSYLSRMFQKYAKTNYKTYLQSVRIQYAFQEFANTSHTVSEIAMNHGFPNSKAFSKEFKRMYGVLPSEYRKEKKDKKMP</sequence>
<dbReference type="InterPro" id="IPR020449">
    <property type="entry name" value="Tscrpt_reg_AraC-type_HTH"/>
</dbReference>
<accession>A0A9D9HZU1</accession>
<evidence type="ECO:0000256" key="3">
    <source>
        <dbReference type="ARBA" id="ARBA00023163"/>
    </source>
</evidence>
<keyword evidence="1" id="KW-0805">Transcription regulation</keyword>
<keyword evidence="2" id="KW-0238">DNA-binding</keyword>
<dbReference type="InterPro" id="IPR014710">
    <property type="entry name" value="RmlC-like_jellyroll"/>
</dbReference>